<evidence type="ECO:0000313" key="3">
    <source>
        <dbReference type="EMBL" id="SDN28627.1"/>
    </source>
</evidence>
<feature type="transmembrane region" description="Helical" evidence="2">
    <location>
        <begin position="28"/>
        <end position="49"/>
    </location>
</feature>
<gene>
    <name evidence="3" type="ORF">SAMN05192576_1933</name>
</gene>
<dbReference type="OrthoDB" id="9889107at2"/>
<evidence type="ECO:0000313" key="4">
    <source>
        <dbReference type="Proteomes" id="UP000199004"/>
    </source>
</evidence>
<protein>
    <submittedName>
        <fullName evidence="3">Uncharacterized protein</fullName>
    </submittedName>
</protein>
<reference evidence="3 4" key="1">
    <citation type="submission" date="2016-10" db="EMBL/GenBank/DDBJ databases">
        <authorList>
            <person name="de Groot N.N."/>
        </authorList>
    </citation>
    <scope>NUCLEOTIDE SEQUENCE [LARGE SCALE GENOMIC DNA]</scope>
    <source>
        <strain evidence="3 4">CGMCC 1.11147</strain>
    </source>
</reference>
<accession>A0A1H0A599</accession>
<keyword evidence="4" id="KW-1185">Reference proteome</keyword>
<dbReference type="AlphaFoldDB" id="A0A1H0A599"/>
<keyword evidence="2" id="KW-0812">Transmembrane</keyword>
<keyword evidence="2" id="KW-0472">Membrane</keyword>
<sequence length="197" mass="20901">MIDNSSTLGGASESPESRAGTPVARRRTVLAAATTVTLVIALSVLAWVWRHPHAFDDADGSIGQVARSWPVGKSIYVGVTYGDPNGTITLEDAEPVVERNSARAEIDHFICIPVRTGGGSIGSIDEAGAEQHCATLEPVDGTPITWESSENPQVLMRITPTAEGVIEVPSSELTYRDGWRVGSQRVGDGIRLRALLG</sequence>
<keyword evidence="2" id="KW-1133">Transmembrane helix</keyword>
<name>A0A1H0A599_9ACTN</name>
<evidence type="ECO:0000256" key="2">
    <source>
        <dbReference type="SAM" id="Phobius"/>
    </source>
</evidence>
<organism evidence="3 4">
    <name type="scientific">Nocardioides szechwanensis</name>
    <dbReference type="NCBI Taxonomy" id="1005944"/>
    <lineage>
        <taxon>Bacteria</taxon>
        <taxon>Bacillati</taxon>
        <taxon>Actinomycetota</taxon>
        <taxon>Actinomycetes</taxon>
        <taxon>Propionibacteriales</taxon>
        <taxon>Nocardioidaceae</taxon>
        <taxon>Nocardioides</taxon>
    </lineage>
</organism>
<feature type="region of interest" description="Disordered" evidence="1">
    <location>
        <begin position="1"/>
        <end position="24"/>
    </location>
</feature>
<proteinExistence type="predicted"/>
<dbReference type="EMBL" id="FNIC01000002">
    <property type="protein sequence ID" value="SDN28627.1"/>
    <property type="molecule type" value="Genomic_DNA"/>
</dbReference>
<dbReference type="RefSeq" id="WP_143016148.1">
    <property type="nucleotide sequence ID" value="NZ_BKAE01000011.1"/>
</dbReference>
<dbReference type="Proteomes" id="UP000199004">
    <property type="component" value="Unassembled WGS sequence"/>
</dbReference>
<evidence type="ECO:0000256" key="1">
    <source>
        <dbReference type="SAM" id="MobiDB-lite"/>
    </source>
</evidence>